<reference evidence="17" key="1">
    <citation type="submission" date="2023-03" db="EMBL/GenBank/DDBJ databases">
        <title>Massive genome expansion in bonnet fungi (Mycena s.s.) driven by repeated elements and novel gene families across ecological guilds.</title>
        <authorList>
            <consortium name="Lawrence Berkeley National Laboratory"/>
            <person name="Harder C.B."/>
            <person name="Miyauchi S."/>
            <person name="Viragh M."/>
            <person name="Kuo A."/>
            <person name="Thoen E."/>
            <person name="Andreopoulos B."/>
            <person name="Lu D."/>
            <person name="Skrede I."/>
            <person name="Drula E."/>
            <person name="Henrissat B."/>
            <person name="Morin E."/>
            <person name="Kohler A."/>
            <person name="Barry K."/>
            <person name="LaButti K."/>
            <person name="Morin E."/>
            <person name="Salamov A."/>
            <person name="Lipzen A."/>
            <person name="Mereny Z."/>
            <person name="Hegedus B."/>
            <person name="Baldrian P."/>
            <person name="Stursova M."/>
            <person name="Weitz H."/>
            <person name="Taylor A."/>
            <person name="Grigoriev I.V."/>
            <person name="Nagy L.G."/>
            <person name="Martin F."/>
            <person name="Kauserud H."/>
        </authorList>
    </citation>
    <scope>NUCLEOTIDE SEQUENCE</scope>
    <source>
        <strain evidence="17">9284</strain>
    </source>
</reference>
<dbReference type="CDD" id="cd11065">
    <property type="entry name" value="CYP64-like"/>
    <property type="match status" value="1"/>
</dbReference>
<dbReference type="InterPro" id="IPR001128">
    <property type="entry name" value="Cyt_P450"/>
</dbReference>
<dbReference type="Gene3D" id="1.10.630.10">
    <property type="entry name" value="Cytochrome P450"/>
    <property type="match status" value="1"/>
</dbReference>
<evidence type="ECO:0000256" key="16">
    <source>
        <dbReference type="SAM" id="SignalP"/>
    </source>
</evidence>
<dbReference type="PROSITE" id="PS00086">
    <property type="entry name" value="CYTOCHROME_P450"/>
    <property type="match status" value="1"/>
</dbReference>
<comment type="cofactor">
    <cofactor evidence="1 14">
        <name>heme</name>
        <dbReference type="ChEBI" id="CHEBI:30413"/>
    </cofactor>
</comment>
<keyword evidence="11 15" id="KW-0503">Monooxygenase</keyword>
<name>A0AAD7C9C8_9AGAR</name>
<feature type="binding site" description="axial binding residue" evidence="14">
    <location>
        <position position="435"/>
    </location>
    <ligand>
        <name>heme</name>
        <dbReference type="ChEBI" id="CHEBI:30413"/>
    </ligand>
    <ligandPart>
        <name>Fe</name>
        <dbReference type="ChEBI" id="CHEBI:18248"/>
    </ligandPart>
</feature>
<keyword evidence="9 15" id="KW-0560">Oxidoreductase</keyword>
<dbReference type="GO" id="GO:0020037">
    <property type="term" value="F:heme binding"/>
    <property type="evidence" value="ECO:0007669"/>
    <property type="project" value="InterPro"/>
</dbReference>
<keyword evidence="16" id="KW-0732">Signal</keyword>
<evidence type="ECO:0000256" key="8">
    <source>
        <dbReference type="ARBA" id="ARBA00022989"/>
    </source>
</evidence>
<dbReference type="PANTHER" id="PTHR46300">
    <property type="entry name" value="P450, PUTATIVE (EUROFUNG)-RELATED-RELATED"/>
    <property type="match status" value="1"/>
</dbReference>
<keyword evidence="6" id="KW-0812">Transmembrane</keyword>
<evidence type="ECO:0000256" key="11">
    <source>
        <dbReference type="ARBA" id="ARBA00023033"/>
    </source>
</evidence>
<organism evidence="17 18">
    <name type="scientific">Roridomyces roridus</name>
    <dbReference type="NCBI Taxonomy" id="1738132"/>
    <lineage>
        <taxon>Eukaryota</taxon>
        <taxon>Fungi</taxon>
        <taxon>Dikarya</taxon>
        <taxon>Basidiomycota</taxon>
        <taxon>Agaricomycotina</taxon>
        <taxon>Agaricomycetes</taxon>
        <taxon>Agaricomycetidae</taxon>
        <taxon>Agaricales</taxon>
        <taxon>Marasmiineae</taxon>
        <taxon>Mycenaceae</taxon>
        <taxon>Roridomyces</taxon>
    </lineage>
</organism>
<dbReference type="PRINTS" id="PR00463">
    <property type="entry name" value="EP450I"/>
</dbReference>
<comment type="pathway">
    <text evidence="3">Secondary metabolite biosynthesis.</text>
</comment>
<dbReference type="GO" id="GO:0016705">
    <property type="term" value="F:oxidoreductase activity, acting on paired donors, with incorporation or reduction of molecular oxygen"/>
    <property type="evidence" value="ECO:0007669"/>
    <property type="project" value="InterPro"/>
</dbReference>
<evidence type="ECO:0000256" key="15">
    <source>
        <dbReference type="RuleBase" id="RU000461"/>
    </source>
</evidence>
<evidence type="ECO:0000313" key="18">
    <source>
        <dbReference type="Proteomes" id="UP001221142"/>
    </source>
</evidence>
<dbReference type="AlphaFoldDB" id="A0AAD7C9C8"/>
<keyword evidence="18" id="KW-1185">Reference proteome</keyword>
<comment type="similarity">
    <text evidence="4 15">Belongs to the cytochrome P450 family.</text>
</comment>
<dbReference type="Proteomes" id="UP001221142">
    <property type="component" value="Unassembled WGS sequence"/>
</dbReference>
<evidence type="ECO:0000256" key="7">
    <source>
        <dbReference type="ARBA" id="ARBA00022723"/>
    </source>
</evidence>
<dbReference type="SUPFAM" id="SSF48264">
    <property type="entry name" value="Cytochrome P450"/>
    <property type="match status" value="1"/>
</dbReference>
<keyword evidence="5 14" id="KW-0349">Heme</keyword>
<gene>
    <name evidence="17" type="ORF">FB45DRAFT_826382</name>
</gene>
<evidence type="ECO:0000256" key="10">
    <source>
        <dbReference type="ARBA" id="ARBA00023004"/>
    </source>
</evidence>
<evidence type="ECO:0000256" key="9">
    <source>
        <dbReference type="ARBA" id="ARBA00023002"/>
    </source>
</evidence>
<evidence type="ECO:0000256" key="14">
    <source>
        <dbReference type="PIRSR" id="PIRSR602401-1"/>
    </source>
</evidence>
<dbReference type="EMBL" id="JARKIF010000004">
    <property type="protein sequence ID" value="KAJ7642127.1"/>
    <property type="molecule type" value="Genomic_DNA"/>
</dbReference>
<dbReference type="GO" id="GO:0016020">
    <property type="term" value="C:membrane"/>
    <property type="evidence" value="ECO:0007669"/>
    <property type="project" value="UniProtKB-SubCell"/>
</dbReference>
<keyword evidence="13" id="KW-0325">Glycoprotein</keyword>
<feature type="signal peptide" evidence="16">
    <location>
        <begin position="1"/>
        <end position="17"/>
    </location>
</feature>
<comment type="subcellular location">
    <subcellularLocation>
        <location evidence="2">Membrane</location>
        <topology evidence="2">Single-pass membrane protein</topology>
    </subcellularLocation>
</comment>
<dbReference type="Pfam" id="PF00067">
    <property type="entry name" value="p450"/>
    <property type="match status" value="1"/>
</dbReference>
<comment type="caution">
    <text evidence="17">The sequence shown here is derived from an EMBL/GenBank/DDBJ whole genome shotgun (WGS) entry which is preliminary data.</text>
</comment>
<evidence type="ECO:0000256" key="2">
    <source>
        <dbReference type="ARBA" id="ARBA00004167"/>
    </source>
</evidence>
<dbReference type="PANTHER" id="PTHR46300:SF2">
    <property type="entry name" value="CYTOCHROME P450 MONOOXYGENASE ALNH-RELATED"/>
    <property type="match status" value="1"/>
</dbReference>
<sequence>MLSLSLFIAFLVAGALYLRRIGSRERGLPPGPPTLPIIGNLHIFPTEFPHYIFTKWARKYGGIYSLKLGTRTIIVLTDPKLVKELMETRNASTSDRPASHIVELVTGGFHVGLGRYGDTWRTQRKTAHAILGAQAVARLLPIQRAEATQLLYDLLPTLEGFFTHVERYSHSVIMSALYGIRSPRYDSLELTAFFRMIHEWGAIHEPGATPPIDLFPILKLVPERFAPWKQRARRIRQSQRELYFALLDKTIQRMGKGERNGCFMEEVLEREEEFGFHKEMTGYFAGTLMEAGSETTSSFLKTLILCLVAYPEVQQRAQAEIDRVVGAERLPTLEDLEKLPYIRSLIFETHRFRPNLPLLMPHATTAPEMCGGYMIPSGSTIFVNLWGISHNPELYDDPDNFVPERYLRSENGTKPGVDASSLKPTLPFGVGRRSCPGIHLAQNSININVINLLWAFDFKPAVDAEGKPIKPDTFAYHKGIATAPLPFRCTIASRSEEKAHIIRQEFLDAGEIFQRFEAGLAEESAR</sequence>
<evidence type="ECO:0000256" key="12">
    <source>
        <dbReference type="ARBA" id="ARBA00023136"/>
    </source>
</evidence>
<evidence type="ECO:0000256" key="5">
    <source>
        <dbReference type="ARBA" id="ARBA00022617"/>
    </source>
</evidence>
<accession>A0AAD7C9C8</accession>
<dbReference type="InterPro" id="IPR050364">
    <property type="entry name" value="Cytochrome_P450_fung"/>
</dbReference>
<dbReference type="InterPro" id="IPR017972">
    <property type="entry name" value="Cyt_P450_CS"/>
</dbReference>
<evidence type="ECO:0000256" key="4">
    <source>
        <dbReference type="ARBA" id="ARBA00010617"/>
    </source>
</evidence>
<keyword evidence="10 14" id="KW-0408">Iron</keyword>
<evidence type="ECO:0000256" key="3">
    <source>
        <dbReference type="ARBA" id="ARBA00005179"/>
    </source>
</evidence>
<proteinExistence type="inferred from homology"/>
<dbReference type="InterPro" id="IPR002401">
    <property type="entry name" value="Cyt_P450_E_grp-I"/>
</dbReference>
<dbReference type="GO" id="GO:0005506">
    <property type="term" value="F:iron ion binding"/>
    <property type="evidence" value="ECO:0007669"/>
    <property type="project" value="InterPro"/>
</dbReference>
<protein>
    <submittedName>
        <fullName evidence="17">Cytochrome P450</fullName>
    </submittedName>
</protein>
<evidence type="ECO:0000313" key="17">
    <source>
        <dbReference type="EMBL" id="KAJ7642127.1"/>
    </source>
</evidence>
<keyword evidence="8" id="KW-1133">Transmembrane helix</keyword>
<evidence type="ECO:0000256" key="6">
    <source>
        <dbReference type="ARBA" id="ARBA00022692"/>
    </source>
</evidence>
<dbReference type="InterPro" id="IPR036396">
    <property type="entry name" value="Cyt_P450_sf"/>
</dbReference>
<dbReference type="GO" id="GO:0004497">
    <property type="term" value="F:monooxygenase activity"/>
    <property type="evidence" value="ECO:0007669"/>
    <property type="project" value="UniProtKB-KW"/>
</dbReference>
<feature type="chain" id="PRO_5041951135" evidence="16">
    <location>
        <begin position="18"/>
        <end position="526"/>
    </location>
</feature>
<keyword evidence="12" id="KW-0472">Membrane</keyword>
<dbReference type="PRINTS" id="PR00385">
    <property type="entry name" value="P450"/>
</dbReference>
<keyword evidence="7 14" id="KW-0479">Metal-binding</keyword>
<evidence type="ECO:0000256" key="1">
    <source>
        <dbReference type="ARBA" id="ARBA00001971"/>
    </source>
</evidence>
<evidence type="ECO:0000256" key="13">
    <source>
        <dbReference type="ARBA" id="ARBA00023180"/>
    </source>
</evidence>